<comment type="caution">
    <text evidence="3">The sequence shown here is derived from an EMBL/GenBank/DDBJ whole genome shotgun (WGS) entry which is preliminary data.</text>
</comment>
<dbReference type="EMBL" id="JAWQEG010002911">
    <property type="protein sequence ID" value="KAK3868986.1"/>
    <property type="molecule type" value="Genomic_DNA"/>
</dbReference>
<accession>A0AAE1K949</accession>
<feature type="region of interest" description="Disordered" evidence="1">
    <location>
        <begin position="59"/>
        <end position="99"/>
    </location>
</feature>
<protein>
    <submittedName>
        <fullName evidence="3">Uncharacterized protein</fullName>
    </submittedName>
</protein>
<keyword evidence="2" id="KW-0472">Membrane</keyword>
<organism evidence="3 4">
    <name type="scientific">Petrolisthes cinctipes</name>
    <name type="common">Flat porcelain crab</name>
    <dbReference type="NCBI Taxonomy" id="88211"/>
    <lineage>
        <taxon>Eukaryota</taxon>
        <taxon>Metazoa</taxon>
        <taxon>Ecdysozoa</taxon>
        <taxon>Arthropoda</taxon>
        <taxon>Crustacea</taxon>
        <taxon>Multicrustacea</taxon>
        <taxon>Malacostraca</taxon>
        <taxon>Eumalacostraca</taxon>
        <taxon>Eucarida</taxon>
        <taxon>Decapoda</taxon>
        <taxon>Pleocyemata</taxon>
        <taxon>Anomura</taxon>
        <taxon>Galatheoidea</taxon>
        <taxon>Porcellanidae</taxon>
        <taxon>Petrolisthes</taxon>
    </lineage>
</organism>
<evidence type="ECO:0000313" key="4">
    <source>
        <dbReference type="Proteomes" id="UP001286313"/>
    </source>
</evidence>
<gene>
    <name evidence="3" type="ORF">Pcinc_025669</name>
</gene>
<keyword evidence="2" id="KW-1133">Transmembrane helix</keyword>
<proteinExistence type="predicted"/>
<name>A0AAE1K949_PETCI</name>
<keyword evidence="4" id="KW-1185">Reference proteome</keyword>
<evidence type="ECO:0000256" key="1">
    <source>
        <dbReference type="SAM" id="MobiDB-lite"/>
    </source>
</evidence>
<dbReference type="AlphaFoldDB" id="A0AAE1K949"/>
<evidence type="ECO:0000313" key="3">
    <source>
        <dbReference type="EMBL" id="KAK3868986.1"/>
    </source>
</evidence>
<reference evidence="3" key="1">
    <citation type="submission" date="2023-10" db="EMBL/GenBank/DDBJ databases">
        <title>Genome assemblies of two species of porcelain crab, Petrolisthes cinctipes and Petrolisthes manimaculis (Anomura: Porcellanidae).</title>
        <authorList>
            <person name="Angst P."/>
        </authorList>
    </citation>
    <scope>NUCLEOTIDE SEQUENCE</scope>
    <source>
        <strain evidence="3">PB745_01</strain>
        <tissue evidence="3">Gill</tissue>
    </source>
</reference>
<feature type="transmembrane region" description="Helical" evidence="2">
    <location>
        <begin position="20"/>
        <end position="38"/>
    </location>
</feature>
<keyword evidence="2" id="KW-0812">Transmembrane</keyword>
<dbReference type="Proteomes" id="UP001286313">
    <property type="component" value="Unassembled WGS sequence"/>
</dbReference>
<evidence type="ECO:0000256" key="2">
    <source>
        <dbReference type="SAM" id="Phobius"/>
    </source>
</evidence>
<sequence>MASQWNVYESFQALLQAGPYHLALEGVLVLCVLFLFTAKKKPSKMVRLTKKEEEDLLAEWTPEPLVPRRTPPRPPQPSHPHCVWKGRSVRGPRGPDRSC</sequence>